<keyword evidence="3" id="KW-0378">Hydrolase</keyword>
<name>A0A146KE96_9EUKA</name>
<evidence type="ECO:0000259" key="4">
    <source>
        <dbReference type="Pfam" id="PF01975"/>
    </source>
</evidence>
<comment type="similarity">
    <text evidence="1">Belongs to the SurE nucleotidase family.</text>
</comment>
<dbReference type="PANTHER" id="PTHR30457">
    <property type="entry name" value="5'-NUCLEOTIDASE SURE"/>
    <property type="match status" value="1"/>
</dbReference>
<dbReference type="GO" id="GO:0046872">
    <property type="term" value="F:metal ion binding"/>
    <property type="evidence" value="ECO:0007669"/>
    <property type="project" value="UniProtKB-KW"/>
</dbReference>
<keyword evidence="2" id="KW-0479">Metal-binding</keyword>
<evidence type="ECO:0000256" key="1">
    <source>
        <dbReference type="ARBA" id="ARBA00011062"/>
    </source>
</evidence>
<dbReference type="InterPro" id="IPR030048">
    <property type="entry name" value="SurE"/>
</dbReference>
<dbReference type="PANTHER" id="PTHR30457:SF0">
    <property type="entry name" value="PHOSPHATASE, PUTATIVE (AFU_ORTHOLOGUE AFUA_4G01070)-RELATED"/>
    <property type="match status" value="1"/>
</dbReference>
<dbReference type="Gene3D" id="3.40.1210.10">
    <property type="entry name" value="Survival protein SurE-like phosphatase/nucleotidase"/>
    <property type="match status" value="1"/>
</dbReference>
<gene>
    <name evidence="5" type="ORF">TPC1_12058</name>
</gene>
<dbReference type="InterPro" id="IPR002828">
    <property type="entry name" value="SurE-like_Pase/nucleotidase"/>
</dbReference>
<dbReference type="GO" id="GO:0008252">
    <property type="term" value="F:nucleotidase activity"/>
    <property type="evidence" value="ECO:0007669"/>
    <property type="project" value="InterPro"/>
</dbReference>
<feature type="non-terminal residue" evidence="5">
    <location>
        <position position="1"/>
    </location>
</feature>
<proteinExistence type="inferred from homology"/>
<sequence length="238" mass="26445">ICLVNDDGYDAVGIQTLIEVLHKEHELFVIAPKRHQSGASQSISIKVEMTIEPYVDSRCRGYVIDGKPADCVVFGLYLAKQENFVPDLVMSGINLGCNLGRDIFYSGTFGAAREAFQQGFASVALSNMFYNEPVADQSLRLQGFIKQVVDLAVKNGKKCVLNVNFPSKEIKGFKTAVKIDSKSFYSLERQWGERDGVKTVMQGNLIVNSDFDEMSDISLCQDGWAVLSFFDAKMQLVQ</sequence>
<feature type="domain" description="Survival protein SurE-like phosphatase/nucleotidase" evidence="4">
    <location>
        <begin position="1"/>
        <end position="176"/>
    </location>
</feature>
<dbReference type="AlphaFoldDB" id="A0A146KE96"/>
<evidence type="ECO:0000256" key="3">
    <source>
        <dbReference type="ARBA" id="ARBA00022801"/>
    </source>
</evidence>
<organism evidence="5">
    <name type="scientific">Trepomonas sp. PC1</name>
    <dbReference type="NCBI Taxonomy" id="1076344"/>
    <lineage>
        <taxon>Eukaryota</taxon>
        <taxon>Metamonada</taxon>
        <taxon>Diplomonadida</taxon>
        <taxon>Hexamitidae</taxon>
        <taxon>Hexamitinae</taxon>
        <taxon>Trepomonas</taxon>
    </lineage>
</organism>
<dbReference type="Pfam" id="PF01975">
    <property type="entry name" value="SurE"/>
    <property type="match status" value="1"/>
</dbReference>
<reference evidence="5" key="1">
    <citation type="submission" date="2015-07" db="EMBL/GenBank/DDBJ databases">
        <title>Adaptation to a free-living lifestyle via gene acquisitions in the diplomonad Trepomonas sp. PC1.</title>
        <authorList>
            <person name="Xu F."/>
            <person name="Jerlstrom-Hultqvist J."/>
            <person name="Kolisko M."/>
            <person name="Simpson A.G.B."/>
            <person name="Roger A.J."/>
            <person name="Svard S.G."/>
            <person name="Andersson J.O."/>
        </authorList>
    </citation>
    <scope>NUCLEOTIDE SEQUENCE</scope>
    <source>
        <strain evidence="5">PC1</strain>
    </source>
</reference>
<accession>A0A146KE96</accession>
<protein>
    <submittedName>
        <fullName evidence="5">5'-nucleotidase SurE</fullName>
    </submittedName>
</protein>
<dbReference type="InterPro" id="IPR036523">
    <property type="entry name" value="SurE-like_sf"/>
</dbReference>
<evidence type="ECO:0000256" key="2">
    <source>
        <dbReference type="ARBA" id="ARBA00022723"/>
    </source>
</evidence>
<dbReference type="EMBL" id="GDID01001543">
    <property type="protein sequence ID" value="JAP95063.1"/>
    <property type="molecule type" value="Transcribed_RNA"/>
</dbReference>
<evidence type="ECO:0000313" key="5">
    <source>
        <dbReference type="EMBL" id="JAP95063.1"/>
    </source>
</evidence>
<dbReference type="SUPFAM" id="SSF64167">
    <property type="entry name" value="SurE-like"/>
    <property type="match status" value="1"/>
</dbReference>